<name>A0A5K7XHP9_9BACT</name>
<dbReference type="KEGG" id="lpav:PLANPX_5184"/>
<dbReference type="Gene3D" id="2.60.40.10">
    <property type="entry name" value="Immunoglobulins"/>
    <property type="match status" value="1"/>
</dbReference>
<keyword evidence="3" id="KW-1185">Reference proteome</keyword>
<accession>A0A5K7XHP9</accession>
<evidence type="ECO:0000313" key="2">
    <source>
        <dbReference type="EMBL" id="BBO35572.1"/>
    </source>
</evidence>
<dbReference type="PANTHER" id="PTHR37833:SF1">
    <property type="entry name" value="SIGNAL PEPTIDE PROTEIN"/>
    <property type="match status" value="1"/>
</dbReference>
<dbReference type="Pfam" id="PF03412">
    <property type="entry name" value="Peptidase_C39"/>
    <property type="match status" value="1"/>
</dbReference>
<gene>
    <name evidence="2" type="ORF">PLANPX_5184</name>
</gene>
<dbReference type="InterPro" id="IPR013783">
    <property type="entry name" value="Ig-like_fold"/>
</dbReference>
<dbReference type="AlphaFoldDB" id="A0A5K7XHP9"/>
<dbReference type="RefSeq" id="WP_152100927.1">
    <property type="nucleotide sequence ID" value="NZ_AP021861.1"/>
</dbReference>
<reference evidence="3" key="1">
    <citation type="submission" date="2019-10" db="EMBL/GenBank/DDBJ databases">
        <title>Lacipirellula parvula gen. nov., sp. nov., representing a lineage of planctomycetes widespread in freshwater anoxic habitats, and description of the family Lacipirellulaceae.</title>
        <authorList>
            <person name="Dedysh S.N."/>
            <person name="Kulichevskaya I.S."/>
            <person name="Beletsky A.V."/>
            <person name="Rakitin A.L."/>
            <person name="Mardanov A.V."/>
            <person name="Ivanova A.A."/>
            <person name="Saltykova V.X."/>
            <person name="Rijpstra W.I.C."/>
            <person name="Sinninghe Damste J.S."/>
            <person name="Ravin N.V."/>
        </authorList>
    </citation>
    <scope>NUCLEOTIDE SEQUENCE [LARGE SCALE GENOMIC DNA]</scope>
    <source>
        <strain evidence="3">PX69</strain>
    </source>
</reference>
<dbReference type="GO" id="GO:0006508">
    <property type="term" value="P:proteolysis"/>
    <property type="evidence" value="ECO:0007669"/>
    <property type="project" value="InterPro"/>
</dbReference>
<dbReference type="Proteomes" id="UP000326837">
    <property type="component" value="Chromosome"/>
</dbReference>
<dbReference type="Pfam" id="PF07610">
    <property type="entry name" value="DUF1573"/>
    <property type="match status" value="1"/>
</dbReference>
<dbReference type="Gene3D" id="3.90.70.10">
    <property type="entry name" value="Cysteine proteinases"/>
    <property type="match status" value="1"/>
</dbReference>
<feature type="domain" description="Peptidase C39" evidence="1">
    <location>
        <begin position="45"/>
        <end position="165"/>
    </location>
</feature>
<dbReference type="GO" id="GO:0016020">
    <property type="term" value="C:membrane"/>
    <property type="evidence" value="ECO:0007669"/>
    <property type="project" value="InterPro"/>
</dbReference>
<dbReference type="PANTHER" id="PTHR37833">
    <property type="entry name" value="LIPOPROTEIN-RELATED"/>
    <property type="match status" value="1"/>
</dbReference>
<dbReference type="GO" id="GO:0008233">
    <property type="term" value="F:peptidase activity"/>
    <property type="evidence" value="ECO:0007669"/>
    <property type="project" value="InterPro"/>
</dbReference>
<dbReference type="EMBL" id="AP021861">
    <property type="protein sequence ID" value="BBO35572.1"/>
    <property type="molecule type" value="Genomic_DNA"/>
</dbReference>
<dbReference type="InterPro" id="IPR011467">
    <property type="entry name" value="DUF1573"/>
</dbReference>
<organism evidence="2 3">
    <name type="scientific">Lacipirellula parvula</name>
    <dbReference type="NCBI Taxonomy" id="2650471"/>
    <lineage>
        <taxon>Bacteria</taxon>
        <taxon>Pseudomonadati</taxon>
        <taxon>Planctomycetota</taxon>
        <taxon>Planctomycetia</taxon>
        <taxon>Pirellulales</taxon>
        <taxon>Lacipirellulaceae</taxon>
        <taxon>Lacipirellula</taxon>
    </lineage>
</organism>
<evidence type="ECO:0000313" key="3">
    <source>
        <dbReference type="Proteomes" id="UP000326837"/>
    </source>
</evidence>
<dbReference type="InterPro" id="IPR005074">
    <property type="entry name" value="Peptidase_C39"/>
</dbReference>
<sequence>MFKKGLCVVLVGCLLGFAARWGAIAKYRLASEINPSHADYYKVICGPMSLSCAMARLGVNATAAQVAKTCRVTPYGVSLIDLADFAGGQSTIANTITELSWDDLRNINGVAVLFVNGDHYICVDPRVDNSDGSLRVYDGDAPARWCSRTELERIWTGKALVLEKRRPATPSDRPQLEWDECYIDHGLIPQGEAPVYAFEFHNRGCQDLIVQDIKVSCGCTKPTLSQKRVAPGETARIEVSLNLEGREGRVQQSVFVETNDPIIPISLLRVACATPRRRAISTEAMRFDDISRGGQLKQQFIVAAPGFEGIEVRNANFNLEGNAISDRDLSCSISWKPIRAATKMLSSRLGFAATPGDYLIEVAFEARNNCPIETFRGELVITVDSNAVPATHRVSIEGSVVQDAYAAPQVALITLGPGPNDGGAAEIRLRSRTHKRIQVNRINTGGVHALQIALKKGTGEREATYVVSTRLPKILPGDVPVSGEVVFELEGNSRVTVPVTIFRAPAIKLPEDRSNGSQAQ</sequence>
<proteinExistence type="predicted"/>
<evidence type="ECO:0000259" key="1">
    <source>
        <dbReference type="Pfam" id="PF03412"/>
    </source>
</evidence>
<protein>
    <recommendedName>
        <fullName evidence="1">Peptidase C39 domain-containing protein</fullName>
    </recommendedName>
</protein>
<dbReference type="GO" id="GO:0005524">
    <property type="term" value="F:ATP binding"/>
    <property type="evidence" value="ECO:0007669"/>
    <property type="project" value="InterPro"/>
</dbReference>